<evidence type="ECO:0000313" key="8">
    <source>
        <dbReference type="EMBL" id="BAI61236.1"/>
    </source>
</evidence>
<evidence type="ECO:0000256" key="2">
    <source>
        <dbReference type="ARBA" id="ARBA00022485"/>
    </source>
</evidence>
<dbReference type="CDD" id="cd01335">
    <property type="entry name" value="Radical_SAM"/>
    <property type="match status" value="1"/>
</dbReference>
<organism evidence="8 9">
    <name type="scientific">Methanocella paludicola (strain DSM 17711 / JCM 13418 / NBRC 101707 / SANAE)</name>
    <dbReference type="NCBI Taxonomy" id="304371"/>
    <lineage>
        <taxon>Archaea</taxon>
        <taxon>Methanobacteriati</taxon>
        <taxon>Methanobacteriota</taxon>
        <taxon>Stenosarchaea group</taxon>
        <taxon>Methanomicrobia</taxon>
        <taxon>Methanocellales</taxon>
        <taxon>Methanocellaceae</taxon>
        <taxon>Methanocella</taxon>
    </lineage>
</organism>
<evidence type="ECO:0000256" key="5">
    <source>
        <dbReference type="ARBA" id="ARBA00023004"/>
    </source>
</evidence>
<keyword evidence="9" id="KW-1185">Reference proteome</keyword>
<dbReference type="eggNOG" id="arCOG00938">
    <property type="taxonomic scope" value="Archaea"/>
</dbReference>
<protein>
    <recommendedName>
        <fullName evidence="7">Radical SAM core domain-containing protein</fullName>
    </recommendedName>
</protein>
<dbReference type="InterPro" id="IPR023885">
    <property type="entry name" value="4Fe4S-binding_SPASM_dom"/>
</dbReference>
<dbReference type="Proteomes" id="UP000001882">
    <property type="component" value="Chromosome"/>
</dbReference>
<evidence type="ECO:0000313" key="9">
    <source>
        <dbReference type="Proteomes" id="UP000001882"/>
    </source>
</evidence>
<dbReference type="GO" id="GO:0051539">
    <property type="term" value="F:4 iron, 4 sulfur cluster binding"/>
    <property type="evidence" value="ECO:0007669"/>
    <property type="project" value="UniProtKB-KW"/>
</dbReference>
<evidence type="ECO:0000256" key="4">
    <source>
        <dbReference type="ARBA" id="ARBA00022723"/>
    </source>
</evidence>
<dbReference type="Pfam" id="PF04055">
    <property type="entry name" value="Radical_SAM"/>
    <property type="match status" value="1"/>
</dbReference>
<dbReference type="SUPFAM" id="SSF102114">
    <property type="entry name" value="Radical SAM enzymes"/>
    <property type="match status" value="1"/>
</dbReference>
<keyword evidence="5" id="KW-0408">Iron</keyword>
<dbReference type="InParanoid" id="D1YXR4"/>
<comment type="cofactor">
    <cofactor evidence="1">
        <name>[4Fe-4S] cluster</name>
        <dbReference type="ChEBI" id="CHEBI:49883"/>
    </cofactor>
</comment>
<dbReference type="GO" id="GO:0016491">
    <property type="term" value="F:oxidoreductase activity"/>
    <property type="evidence" value="ECO:0007669"/>
    <property type="project" value="InterPro"/>
</dbReference>
<accession>D1YXR4</accession>
<reference evidence="9" key="3">
    <citation type="journal article" date="2011" name="PLoS ONE">
        <title>Genome sequence of a mesophilic hydrogenotrophic methanogen Methanocella paludicola, the first cultivated representative of the order Methanocellales.</title>
        <authorList>
            <person name="Sakai S."/>
            <person name="Takaki Y."/>
            <person name="Shimamura S."/>
            <person name="Sekine M."/>
            <person name="Tajima T."/>
            <person name="Kosugi H."/>
            <person name="Ichikawa N."/>
            <person name="Tasumi E."/>
            <person name="Hiraki A.T."/>
            <person name="Shimizu A."/>
            <person name="Kato Y."/>
            <person name="Nishiko R."/>
            <person name="Mori K."/>
            <person name="Fujita N."/>
            <person name="Imachi H."/>
            <person name="Takai K."/>
        </authorList>
    </citation>
    <scope>NUCLEOTIDE SEQUENCE [LARGE SCALE GENOMIC DNA]</scope>
    <source>
        <strain evidence="9">DSM 17711 / JCM 13418 / NBRC 101707 / SANAE</strain>
    </source>
</reference>
<dbReference type="SFLD" id="SFLDG01104">
    <property type="entry name" value="Uncharacterised_Radical_SAM_Su"/>
    <property type="match status" value="1"/>
</dbReference>
<dbReference type="PROSITE" id="PS01305">
    <property type="entry name" value="MOAA_NIFB_PQQE"/>
    <property type="match status" value="1"/>
</dbReference>
<dbReference type="NCBIfam" id="TIGR04084">
    <property type="entry name" value="rSAM_AF0577"/>
    <property type="match status" value="1"/>
</dbReference>
<dbReference type="SFLD" id="SFLDG01067">
    <property type="entry name" value="SPASM/twitch_domain_containing"/>
    <property type="match status" value="1"/>
</dbReference>
<dbReference type="InterPro" id="IPR023819">
    <property type="entry name" value="Pep-mod_rSAM_AF0577"/>
</dbReference>
<dbReference type="RefSeq" id="WP_012899915.1">
    <property type="nucleotide sequence ID" value="NC_013665.1"/>
</dbReference>
<evidence type="ECO:0000256" key="6">
    <source>
        <dbReference type="ARBA" id="ARBA00023014"/>
    </source>
</evidence>
<keyword evidence="4" id="KW-0479">Metal-binding</keyword>
<dbReference type="EMBL" id="AP011532">
    <property type="protein sequence ID" value="BAI61236.1"/>
    <property type="molecule type" value="Genomic_DNA"/>
</dbReference>
<dbReference type="InterPro" id="IPR000385">
    <property type="entry name" value="MoaA_NifB_PqqE_Fe-S-bd_CS"/>
</dbReference>
<dbReference type="PANTHER" id="PTHR43273">
    <property type="entry name" value="ANAEROBIC SULFATASE-MATURATING ENZYME HOMOLOG ASLB-RELATED"/>
    <property type="match status" value="1"/>
</dbReference>
<keyword evidence="2" id="KW-0004">4Fe-4S</keyword>
<dbReference type="AlphaFoldDB" id="D1YXR4"/>
<evidence type="ECO:0000259" key="7">
    <source>
        <dbReference type="Pfam" id="PF04055"/>
    </source>
</evidence>
<dbReference type="GeneID" id="8681164"/>
<sequence>MNFFITLTTACDLQCRYCYGECCDDFDESGDHEDIDYFLPRDLSCESSALRAFIEKDPEAALIFYGGEPLLNIKKMYELMDSLPARRFMLHTNGTMLHKVKPEYLNRLHTISISLDGDEKLTDYDRGEGVYNKIMANARLIRQNGFKGETIARMTVTEDCDIYSQALFLLNNPDFCFDSVHWQLNALFWKNDYQRRHFREWARDSYNPGINRLIKEWVRVMREEGKVLRMYPFMSVMRSMLLDEKTLLRCGAGWAEFNIQTDGKISPCPVMSGMKSYYAGDILTGDPLKLKQTLIAGPCKGCDILDICGGRCLYANVTVKWGDEGFAEVCGTIRNLVSGLQSALPEIRQLIKEGKISLQDFEHTKFNSCEIIP</sequence>
<dbReference type="InterPro" id="IPR013785">
    <property type="entry name" value="Aldolase_TIM"/>
</dbReference>
<keyword evidence="6" id="KW-0411">Iron-sulfur</keyword>
<dbReference type="SFLD" id="SFLDS00029">
    <property type="entry name" value="Radical_SAM"/>
    <property type="match status" value="1"/>
</dbReference>
<name>D1YXR4_METPS</name>
<gene>
    <name evidence="8" type="ordered locus">MCP_1164</name>
</gene>
<dbReference type="InterPro" id="IPR058240">
    <property type="entry name" value="rSAM_sf"/>
</dbReference>
<dbReference type="InterPro" id="IPR023867">
    <property type="entry name" value="Sulphatase_maturase_rSAM"/>
</dbReference>
<dbReference type="STRING" id="304371.MCP_1164"/>
<keyword evidence="3" id="KW-0949">S-adenosyl-L-methionine</keyword>
<dbReference type="GO" id="GO:0046872">
    <property type="term" value="F:metal ion binding"/>
    <property type="evidence" value="ECO:0007669"/>
    <property type="project" value="UniProtKB-KW"/>
</dbReference>
<reference evidence="8 9" key="2">
    <citation type="journal article" date="2008" name="Int. J. Syst. Evol. Microbiol.">
        <title>Methanocella paludicola gen. nov., sp. nov., a methane-producing archaeon, the first isolate of the lineage 'Rice Cluster I', and proposal of the new archaeal order Methanocellales ord. nov.</title>
        <authorList>
            <person name="Sakai S."/>
            <person name="Imachi H."/>
            <person name="Hanada S."/>
            <person name="Ohashi A."/>
            <person name="Harada H."/>
            <person name="Kamagata Y."/>
        </authorList>
    </citation>
    <scope>NUCLEOTIDE SEQUENCE [LARGE SCALE GENOMIC DNA]</scope>
    <source>
        <strain evidence="9">DSM 17711 / JCM 13418 / NBRC 101707 / SANAE</strain>
    </source>
</reference>
<reference evidence="8 9" key="1">
    <citation type="journal article" date="2007" name="Appl. Environ. Microbiol.">
        <title>Isolation of key methanogens for global methane emission from rice paddy fields: a novel isolate affiliated with the clone cluster rice cluster I.</title>
        <authorList>
            <person name="Sakai S."/>
            <person name="Imachi H."/>
            <person name="Sekiguchi Y."/>
            <person name="Ohashi A."/>
            <person name="Harada H."/>
            <person name="Kamagata Y."/>
        </authorList>
    </citation>
    <scope>NUCLEOTIDE SEQUENCE [LARGE SCALE GENOMIC DNA]</scope>
    <source>
        <strain evidence="9">DSM 17711 / JCM 13418 / NBRC 101707 / SANAE</strain>
    </source>
</reference>
<proteinExistence type="predicted"/>
<dbReference type="InterPro" id="IPR007197">
    <property type="entry name" value="rSAM"/>
</dbReference>
<feature type="domain" description="Radical SAM core" evidence="7">
    <location>
        <begin position="6"/>
        <end position="156"/>
    </location>
</feature>
<dbReference type="NCBIfam" id="TIGR04085">
    <property type="entry name" value="rSAM_more_4Fe4S"/>
    <property type="match status" value="1"/>
</dbReference>
<evidence type="ECO:0000256" key="1">
    <source>
        <dbReference type="ARBA" id="ARBA00001966"/>
    </source>
</evidence>
<dbReference type="OrthoDB" id="30736at2157"/>
<evidence type="ECO:0000256" key="3">
    <source>
        <dbReference type="ARBA" id="ARBA00022691"/>
    </source>
</evidence>
<dbReference type="KEGG" id="mpd:MCP_1164"/>
<dbReference type="PANTHER" id="PTHR43273:SF2">
    <property type="entry name" value="RADICAL SAM CORE DOMAIN-CONTAINING PROTEIN"/>
    <property type="match status" value="1"/>
</dbReference>
<dbReference type="Gene3D" id="3.20.20.70">
    <property type="entry name" value="Aldolase class I"/>
    <property type="match status" value="1"/>
</dbReference>